<comment type="caution">
    <text evidence="3">The sequence shown here is derived from an EMBL/GenBank/DDBJ whole genome shotgun (WGS) entry which is preliminary data.</text>
</comment>
<proteinExistence type="predicted"/>
<feature type="region of interest" description="Disordered" evidence="1">
    <location>
        <begin position="426"/>
        <end position="466"/>
    </location>
</feature>
<feature type="compositionally biased region" description="Polar residues" evidence="1">
    <location>
        <begin position="426"/>
        <end position="445"/>
    </location>
</feature>
<evidence type="ECO:0000313" key="4">
    <source>
        <dbReference type="Proteomes" id="UP001187531"/>
    </source>
</evidence>
<feature type="compositionally biased region" description="Low complexity" evidence="1">
    <location>
        <begin position="748"/>
        <end position="763"/>
    </location>
</feature>
<keyword evidence="2" id="KW-0732">Signal</keyword>
<feature type="signal peptide" evidence="2">
    <location>
        <begin position="1"/>
        <end position="18"/>
    </location>
</feature>
<feature type="region of interest" description="Disordered" evidence="1">
    <location>
        <begin position="881"/>
        <end position="900"/>
    </location>
</feature>
<dbReference type="Proteomes" id="UP001187531">
    <property type="component" value="Unassembled WGS sequence"/>
</dbReference>
<organism evidence="3 4">
    <name type="scientific">Artemia franciscana</name>
    <name type="common">Brine shrimp</name>
    <name type="synonym">Artemia sanfranciscana</name>
    <dbReference type="NCBI Taxonomy" id="6661"/>
    <lineage>
        <taxon>Eukaryota</taxon>
        <taxon>Metazoa</taxon>
        <taxon>Ecdysozoa</taxon>
        <taxon>Arthropoda</taxon>
        <taxon>Crustacea</taxon>
        <taxon>Branchiopoda</taxon>
        <taxon>Anostraca</taxon>
        <taxon>Artemiidae</taxon>
        <taxon>Artemia</taxon>
    </lineage>
</organism>
<accession>A0AA88I179</accession>
<feature type="region of interest" description="Disordered" evidence="1">
    <location>
        <begin position="748"/>
        <end position="768"/>
    </location>
</feature>
<evidence type="ECO:0000256" key="2">
    <source>
        <dbReference type="SAM" id="SignalP"/>
    </source>
</evidence>
<feature type="region of interest" description="Disordered" evidence="1">
    <location>
        <begin position="22"/>
        <end position="58"/>
    </location>
</feature>
<feature type="compositionally biased region" description="Basic and acidic residues" evidence="1">
    <location>
        <begin position="27"/>
        <end position="57"/>
    </location>
</feature>
<keyword evidence="4" id="KW-1185">Reference proteome</keyword>
<dbReference type="AlphaFoldDB" id="A0AA88I179"/>
<protein>
    <submittedName>
        <fullName evidence="3">Uncharacterized protein</fullName>
    </submittedName>
</protein>
<feature type="region of interest" description="Disordered" evidence="1">
    <location>
        <begin position="480"/>
        <end position="500"/>
    </location>
</feature>
<feature type="compositionally biased region" description="Low complexity" evidence="1">
    <location>
        <begin position="486"/>
        <end position="496"/>
    </location>
</feature>
<reference evidence="3" key="1">
    <citation type="submission" date="2023-07" db="EMBL/GenBank/DDBJ databases">
        <title>Chromosome-level genome assembly of Artemia franciscana.</title>
        <authorList>
            <person name="Jo E."/>
        </authorList>
    </citation>
    <scope>NUCLEOTIDE SEQUENCE</scope>
    <source>
        <tissue evidence="3">Whole body</tissue>
    </source>
</reference>
<dbReference type="EMBL" id="JAVRJZ010000012">
    <property type="protein sequence ID" value="KAK2716251.1"/>
    <property type="molecule type" value="Genomic_DNA"/>
</dbReference>
<name>A0AA88I179_ARTSF</name>
<sequence length="928" mass="101134">MLVRVEFCCLLLFGVGFSRPQNGSFNMKRDSKPENFAKHSSETINSEKKTSKKEKWETQVQTQLVKNPKEYRRAIAVQSKTSQGDHQAIKKGNFDESFQVVSQPKQSKVLRSKRSPVFHTVFTHGSMRPVAQIDTQRFGSGLNSFEVMPSFFSSSQSQASASASQSSKFGTIQGSLFPSEPSFTASSQFIPIQSLPVQPAWLRPTSFSQHKPSSQQSFNFEKGQGSLEPFSLPMAEAQASAQASAQSGAQATAQASAIVNIRPPSSAEKLAINHGFLVSQDQLGMSQPVTLLGNQEVSSEFQAPVHRFPVNSNKPTHSFSTVFSQSSKDNKPIWMTSMSSESVGASGTGNQKQSSLESPTIQIGMPSSDTNAMIQQEGFLSVIQSGSKPSGFPNAGKIEGLEAQSMIPKHSLFQSQNLALSNSISTNKDESSIINLDSNAKPTNSDIRKPNEPAIPSAMPQRSPPPLFVMQNSFVEDDSFQTVRPSGSSGSDNSNSALSEGTAISQPSAVKQQAMSPQGHLAFGSNNQVQHQNLINQIIQANTNNEMNNKKHVELMAQIHQQNLLANENAIKQQNTINSVATASFMNNVSPQQANKSHNNLNINKQNNHGNLAGSVFPSQSTLTSNDKRPTVMGSKNPVDNSQTTKDGTMPPSKGSAFSNFENLSNSQRHPQFALNSNQDLESISNMNSQNTNFVSQNNNNNNKLHNVNFQNQANGISSSNAIKQQNTLAQNNQISSINEINHQNQINQNNNINQGNHINSGNVIGNNHDIRQQNTITHNSGINSANAINQHNQVNQNNKINELNVINSSNGIQKQNSISQNNNIEQTNKIQQSNSISSVNEINQQNSITQNNVIQQDNNINQENRITSSNKINQQNSINQNNEIGQNNNIQQGPSINSANFVAPPHHKIVHFAQNPGATHFATIESG</sequence>
<evidence type="ECO:0000256" key="1">
    <source>
        <dbReference type="SAM" id="MobiDB-lite"/>
    </source>
</evidence>
<feature type="region of interest" description="Disordered" evidence="1">
    <location>
        <begin position="593"/>
        <end position="663"/>
    </location>
</feature>
<feature type="region of interest" description="Disordered" evidence="1">
    <location>
        <begin position="505"/>
        <end position="524"/>
    </location>
</feature>
<feature type="compositionally biased region" description="Low complexity" evidence="1">
    <location>
        <begin position="595"/>
        <end position="612"/>
    </location>
</feature>
<gene>
    <name evidence="3" type="ORF">QYM36_010739</name>
</gene>
<feature type="compositionally biased region" description="Polar residues" evidence="1">
    <location>
        <begin position="638"/>
        <end position="647"/>
    </location>
</feature>
<evidence type="ECO:0000313" key="3">
    <source>
        <dbReference type="EMBL" id="KAK2716251.1"/>
    </source>
</evidence>
<feature type="chain" id="PRO_5041727913" evidence="2">
    <location>
        <begin position="19"/>
        <end position="928"/>
    </location>
</feature>
<feature type="compositionally biased region" description="Low complexity" evidence="1">
    <location>
        <begin position="881"/>
        <end position="899"/>
    </location>
</feature>
<feature type="compositionally biased region" description="Polar residues" evidence="1">
    <location>
        <begin position="505"/>
        <end position="516"/>
    </location>
</feature>